<protein>
    <submittedName>
        <fullName evidence="4">Glycosyltransferase family 2 protein</fullName>
    </submittedName>
</protein>
<name>A0A2S0MVK2_9RHOB</name>
<keyword evidence="4" id="KW-0808">Transferase</keyword>
<comment type="subcellular location">
    <subcellularLocation>
        <location evidence="1">Membrane</location>
        <topology evidence="1">Single-pass membrane protein</topology>
    </subcellularLocation>
</comment>
<dbReference type="PANTHER" id="PTHR21461">
    <property type="entry name" value="GLYCOSYLTRANSFERASE FAMILY 92 PROTEIN"/>
    <property type="match status" value="1"/>
</dbReference>
<dbReference type="GO" id="GO:0016020">
    <property type="term" value="C:membrane"/>
    <property type="evidence" value="ECO:0007669"/>
    <property type="project" value="UniProtKB-SubCell"/>
</dbReference>
<evidence type="ECO:0000256" key="3">
    <source>
        <dbReference type="ARBA" id="ARBA00022989"/>
    </source>
</evidence>
<dbReference type="Proteomes" id="UP000237655">
    <property type="component" value="Chromosome"/>
</dbReference>
<keyword evidence="5" id="KW-1185">Reference proteome</keyword>
<keyword evidence="2" id="KW-0812">Transmembrane</keyword>
<organism evidence="4 5">
    <name type="scientific">Pukyongiella litopenaei</name>
    <dbReference type="NCBI Taxonomy" id="2605946"/>
    <lineage>
        <taxon>Bacteria</taxon>
        <taxon>Pseudomonadati</taxon>
        <taxon>Pseudomonadota</taxon>
        <taxon>Alphaproteobacteria</taxon>
        <taxon>Rhodobacterales</taxon>
        <taxon>Paracoccaceae</taxon>
        <taxon>Pukyongiella</taxon>
    </lineage>
</organism>
<sequence>MLDAVVTGDGDVALYFTHDTLFDAIKPGEGVTVRNAVSVGNAPLFVVHAGGGDTLPMVFGGVGVELHPSAPEPDLMNGRNVGLTTRNGEPAESVLDWLQWHATHHGMNGAVILNRSKPGTDLRLAEDLSEGIRARGIDCHVILVDVDHPLGRRDRPAESHPFCVPGAPGKDRMTVPPPAPWESPLADVLYYQWARARFLGAARAVMNVEIHDLVLPHEAGCVFDRAVASETGYLQLLGRHCFPWRVRKGDKPHFADHGCIQFDASGVTRRWCVVPSRLPPGSILRPNRVGGAMHAPDTHHAFFRFMGLRHPTDSVSTIVPKTSLIEHPPLLRLIEGHFDHKPVRMPSENVTRAKNGRRAILTTMKNEGPFILEWIAYHRAIGFDDFLIYTNDCDDGTVELLDLLQDRGIVQRRDNPFQQLGLKPQHAALQDGQDLPVMRDAEWCICMDVDEYVNIKCGDGTLDALFGELGDVNMISCTWRLFGNADRHEFKDGFVVEQFCRSAREFANKPHQAWGFKTLYKNVGLFRKMGVHRPKGLKSQLWEQVRWVNGSGKPLPKAMYRNAWRSTSSTYGYDLVQLNHYAVRSAESFLVKRDRGRVNHVNREQGLAYWFRMNNNAVDETSILKRLPMLRAEYDRLMSDPEIRAAHEHCVARHRDKIDELRATPKYARFYEDLTGPRMEKLSKMHRHFGAAVFMQGPDSVPDEVVARDPDAEFFFTVDEKKHGPEGA</sequence>
<dbReference type="KEGG" id="thas:C6Y53_08425"/>
<accession>A0A2S0MVK2</accession>
<gene>
    <name evidence="4" type="ORF">C6Y53_08425</name>
</gene>
<reference evidence="5" key="1">
    <citation type="submission" date="2018-03" db="EMBL/GenBank/DDBJ databases">
        <title>Genomic analysis of the strain SH-1 isolated from shrimp intestine.</title>
        <authorList>
            <person name="Kim Y.-S."/>
            <person name="Kim S.-E."/>
            <person name="Kim K.-H."/>
        </authorList>
    </citation>
    <scope>NUCLEOTIDE SEQUENCE [LARGE SCALE GENOMIC DNA]</scope>
    <source>
        <strain evidence="5">SH-1</strain>
    </source>
</reference>
<evidence type="ECO:0000256" key="1">
    <source>
        <dbReference type="ARBA" id="ARBA00004167"/>
    </source>
</evidence>
<dbReference type="GO" id="GO:0005737">
    <property type="term" value="C:cytoplasm"/>
    <property type="evidence" value="ECO:0007669"/>
    <property type="project" value="TreeGrafter"/>
</dbReference>
<evidence type="ECO:0000313" key="5">
    <source>
        <dbReference type="Proteomes" id="UP000237655"/>
    </source>
</evidence>
<evidence type="ECO:0000256" key="2">
    <source>
        <dbReference type="ARBA" id="ARBA00022692"/>
    </source>
</evidence>
<dbReference type="GO" id="GO:0016757">
    <property type="term" value="F:glycosyltransferase activity"/>
    <property type="evidence" value="ECO:0007669"/>
    <property type="project" value="TreeGrafter"/>
</dbReference>
<keyword evidence="3" id="KW-1133">Transmembrane helix</keyword>
<dbReference type="PANTHER" id="PTHR21461:SF69">
    <property type="entry name" value="GLYCOSYLTRANSFERASE FAMILY 92 PROTEIN"/>
    <property type="match status" value="1"/>
</dbReference>
<dbReference type="RefSeq" id="WP_106474017.1">
    <property type="nucleotide sequence ID" value="NZ_CP027665.1"/>
</dbReference>
<dbReference type="AlphaFoldDB" id="A0A2S0MVK2"/>
<dbReference type="Pfam" id="PF13704">
    <property type="entry name" value="Glyco_tranf_2_4"/>
    <property type="match status" value="1"/>
</dbReference>
<proteinExistence type="predicted"/>
<dbReference type="EMBL" id="CP027665">
    <property type="protein sequence ID" value="AVO39713.1"/>
    <property type="molecule type" value="Genomic_DNA"/>
</dbReference>
<keyword evidence="3" id="KW-0472">Membrane</keyword>
<evidence type="ECO:0000313" key="4">
    <source>
        <dbReference type="EMBL" id="AVO39713.1"/>
    </source>
</evidence>